<accession>A0A1X2IE19</accession>
<dbReference type="OrthoDB" id="2403564at2759"/>
<sequence length="190" mass="21191">MKRSGSNIDDEAPMEKRQCPETDLLTSLTQVLSEIRSTPSTGEISAEVMETFKVLMLQIEELSSDETNVEGKLIKDETEQCLESWLEDLVAQCEADGELDFYDDDDDAFGELSDDDDLVLALALQQGQDDEDDNGSSQNGSTSDQQRHHGLLSFDDEEVDDDDDEEIIIVDDEDDDVEGTLDTQQIQIMA</sequence>
<proteinExistence type="predicted"/>
<evidence type="ECO:0000256" key="1">
    <source>
        <dbReference type="SAM" id="MobiDB-lite"/>
    </source>
</evidence>
<evidence type="ECO:0000313" key="2">
    <source>
        <dbReference type="EMBL" id="ORZ14018.1"/>
    </source>
</evidence>
<feature type="compositionally biased region" description="Acidic residues" evidence="1">
    <location>
        <begin position="154"/>
        <end position="163"/>
    </location>
</feature>
<protein>
    <submittedName>
        <fullName evidence="2">Uncharacterized protein</fullName>
    </submittedName>
</protein>
<gene>
    <name evidence="2" type="ORF">BCR42DRAFT_417869</name>
</gene>
<feature type="region of interest" description="Disordered" evidence="1">
    <location>
        <begin position="1"/>
        <end position="21"/>
    </location>
</feature>
<organism evidence="2 3">
    <name type="scientific">Absidia repens</name>
    <dbReference type="NCBI Taxonomy" id="90262"/>
    <lineage>
        <taxon>Eukaryota</taxon>
        <taxon>Fungi</taxon>
        <taxon>Fungi incertae sedis</taxon>
        <taxon>Mucoromycota</taxon>
        <taxon>Mucoromycotina</taxon>
        <taxon>Mucoromycetes</taxon>
        <taxon>Mucorales</taxon>
        <taxon>Cunninghamellaceae</taxon>
        <taxon>Absidia</taxon>
    </lineage>
</organism>
<name>A0A1X2IE19_9FUNG</name>
<dbReference type="AlphaFoldDB" id="A0A1X2IE19"/>
<comment type="caution">
    <text evidence="2">The sequence shown here is derived from an EMBL/GenBank/DDBJ whole genome shotgun (WGS) entry which is preliminary data.</text>
</comment>
<feature type="region of interest" description="Disordered" evidence="1">
    <location>
        <begin position="125"/>
        <end position="163"/>
    </location>
</feature>
<evidence type="ECO:0000313" key="3">
    <source>
        <dbReference type="Proteomes" id="UP000193560"/>
    </source>
</evidence>
<dbReference type="EMBL" id="MCGE01000015">
    <property type="protein sequence ID" value="ORZ14018.1"/>
    <property type="molecule type" value="Genomic_DNA"/>
</dbReference>
<keyword evidence="3" id="KW-1185">Reference proteome</keyword>
<reference evidence="2 3" key="1">
    <citation type="submission" date="2016-07" db="EMBL/GenBank/DDBJ databases">
        <title>Pervasive Adenine N6-methylation of Active Genes in Fungi.</title>
        <authorList>
            <consortium name="DOE Joint Genome Institute"/>
            <person name="Mondo S.J."/>
            <person name="Dannebaum R.O."/>
            <person name="Kuo R.C."/>
            <person name="Labutti K."/>
            <person name="Haridas S."/>
            <person name="Kuo A."/>
            <person name="Salamov A."/>
            <person name="Ahrendt S.R."/>
            <person name="Lipzen A."/>
            <person name="Sullivan W."/>
            <person name="Andreopoulos W.B."/>
            <person name="Clum A."/>
            <person name="Lindquist E."/>
            <person name="Daum C."/>
            <person name="Ramamoorthy G.K."/>
            <person name="Gryganskyi A."/>
            <person name="Culley D."/>
            <person name="Magnuson J.K."/>
            <person name="James T.Y."/>
            <person name="O'Malley M.A."/>
            <person name="Stajich J.E."/>
            <person name="Spatafora J.W."/>
            <person name="Visel A."/>
            <person name="Grigoriev I.V."/>
        </authorList>
    </citation>
    <scope>NUCLEOTIDE SEQUENCE [LARGE SCALE GENOMIC DNA]</scope>
    <source>
        <strain evidence="2 3">NRRL 1336</strain>
    </source>
</reference>
<feature type="compositionally biased region" description="Polar residues" evidence="1">
    <location>
        <begin position="135"/>
        <end position="144"/>
    </location>
</feature>
<dbReference type="Proteomes" id="UP000193560">
    <property type="component" value="Unassembled WGS sequence"/>
</dbReference>